<feature type="chain" id="PRO_5045558747" evidence="1">
    <location>
        <begin position="33"/>
        <end position="550"/>
    </location>
</feature>
<dbReference type="SUPFAM" id="SSF50370">
    <property type="entry name" value="Ricin B-like lectins"/>
    <property type="match status" value="1"/>
</dbReference>
<sequence length="550" mass="57791">MRLPLGRALRLIAAPLVALLLLATGTVATARAAEAPRQANAVEAADDDAWTFTTGNGRRLDVQNGNTGDGVFVVANNTPGHHQNWRLVPLGHGEFQIANTVTGKCLTEAFPLSQQTCGKAGQEWHFRPVAGKANTFTLVRRTNTRCLDIVQGAQHSDAWTQVYGCNGTPAQEWTVPAAQQPEARRLATEYYTRLCSTNSSTCSWRQTAEGAPGPLPREKASSVWFNDTSEKVSQIFTTIYHSGWSQSFTSGVSTSVGVSVPMQAMVSAQLSGTVTYQSNESEINGVVVVVPPQQYGWVDFAAVAKQVTGIWTFDKGGFPWTTEGEVTVPVVDSPVGSTMYIAHTGSTPPGATPPPAGEPVIQTLATSATSTIDLPPGTRLAAHGEGARITDADGRAILTVRPGAVVGTDGTRHAYRISVNGNKVTQTIEGASGDTVEGTETLPVVTLGPASFPSAQPLRLAAAPFAALRDYPVEVCDKNDDGRCDEEEKRQYEEEVQKRDAAWNKCVAQWTVGTAITGTVAGAVLGPGAVVGGLAGFLGGAGAGAVVCAF</sequence>
<accession>A0ABS2UHS2</accession>
<dbReference type="RefSeq" id="WP_205371629.1">
    <property type="nucleotide sequence ID" value="NZ_JAFEJA010000001.1"/>
</dbReference>
<name>A0ABS2UHS2_9ACTN</name>
<dbReference type="PROSITE" id="PS50231">
    <property type="entry name" value="RICIN_B_LECTIN"/>
    <property type="match status" value="1"/>
</dbReference>
<keyword evidence="4" id="KW-1185">Reference proteome</keyword>
<dbReference type="CDD" id="cd00161">
    <property type="entry name" value="beta-trefoil_Ricin-like"/>
    <property type="match status" value="1"/>
</dbReference>
<comment type="caution">
    <text evidence="3">The sequence shown here is derived from an EMBL/GenBank/DDBJ whole genome shotgun (WGS) entry which is preliminary data.</text>
</comment>
<dbReference type="SMART" id="SM00458">
    <property type="entry name" value="RICIN"/>
    <property type="match status" value="1"/>
</dbReference>
<feature type="domain" description="Ricin B lectin" evidence="2">
    <location>
        <begin position="49"/>
        <end position="176"/>
    </location>
</feature>
<dbReference type="Proteomes" id="UP000664109">
    <property type="component" value="Unassembled WGS sequence"/>
</dbReference>
<keyword evidence="1" id="KW-0732">Signal</keyword>
<protein>
    <submittedName>
        <fullName evidence="3">Ricin-type beta-trefoil lectin domain protein</fullName>
    </submittedName>
</protein>
<proteinExistence type="predicted"/>
<feature type="signal peptide" evidence="1">
    <location>
        <begin position="1"/>
        <end position="32"/>
    </location>
</feature>
<dbReference type="Gene3D" id="2.80.10.50">
    <property type="match status" value="2"/>
</dbReference>
<evidence type="ECO:0000313" key="4">
    <source>
        <dbReference type="Proteomes" id="UP000664109"/>
    </source>
</evidence>
<dbReference type="InterPro" id="IPR000772">
    <property type="entry name" value="Ricin_B_lectin"/>
</dbReference>
<dbReference type="Pfam" id="PF00652">
    <property type="entry name" value="Ricin_B_lectin"/>
    <property type="match status" value="1"/>
</dbReference>
<organism evidence="3 4">
    <name type="scientific">Streptomyces zhihengii</name>
    <dbReference type="NCBI Taxonomy" id="1818004"/>
    <lineage>
        <taxon>Bacteria</taxon>
        <taxon>Bacillati</taxon>
        <taxon>Actinomycetota</taxon>
        <taxon>Actinomycetes</taxon>
        <taxon>Kitasatosporales</taxon>
        <taxon>Streptomycetaceae</taxon>
        <taxon>Streptomyces</taxon>
    </lineage>
</organism>
<evidence type="ECO:0000313" key="3">
    <source>
        <dbReference type="EMBL" id="MBM9617206.1"/>
    </source>
</evidence>
<evidence type="ECO:0000256" key="1">
    <source>
        <dbReference type="SAM" id="SignalP"/>
    </source>
</evidence>
<reference evidence="3 4" key="1">
    <citation type="journal article" date="2016" name="Arch. Microbiol.">
        <title>Streptomyces zhihengii sp. nov., isolated from rhizospheric soil of Psammosilene tunicoides.</title>
        <authorList>
            <person name="Huang M.J."/>
            <person name="Fei J.J."/>
            <person name="Salam N."/>
            <person name="Kim C.J."/>
            <person name="Hozzein W.N."/>
            <person name="Xiao M."/>
            <person name="Huang H.Q."/>
            <person name="Li W.J."/>
        </authorList>
    </citation>
    <scope>NUCLEOTIDE SEQUENCE [LARGE SCALE GENOMIC DNA]</scope>
    <source>
        <strain evidence="3 4">YIM T102</strain>
    </source>
</reference>
<gene>
    <name evidence="3" type="ORF">JE024_00380</name>
</gene>
<dbReference type="EMBL" id="JAFEJA010000001">
    <property type="protein sequence ID" value="MBM9617206.1"/>
    <property type="molecule type" value="Genomic_DNA"/>
</dbReference>
<evidence type="ECO:0000259" key="2">
    <source>
        <dbReference type="SMART" id="SM00458"/>
    </source>
</evidence>
<dbReference type="InterPro" id="IPR035992">
    <property type="entry name" value="Ricin_B-like_lectins"/>
</dbReference>